<dbReference type="EMBL" id="CP021435">
    <property type="protein sequence ID" value="ATJ84677.1"/>
    <property type="molecule type" value="Genomic_DNA"/>
</dbReference>
<accession>A0A291P7X9</accession>
<feature type="coiled-coil region" evidence="1">
    <location>
        <begin position="129"/>
        <end position="199"/>
    </location>
</feature>
<dbReference type="EMBL" id="CP021435">
    <property type="protein sequence ID" value="ATJ82958.1"/>
    <property type="molecule type" value="Genomic_DNA"/>
</dbReference>
<dbReference type="Proteomes" id="UP000219993">
    <property type="component" value="Chromosome"/>
</dbReference>
<dbReference type="NCBIfam" id="NF033542">
    <property type="entry name" value="transpos_IS110"/>
    <property type="match status" value="1"/>
</dbReference>
<dbReference type="GO" id="GO:0003677">
    <property type="term" value="F:DNA binding"/>
    <property type="evidence" value="ECO:0007669"/>
    <property type="project" value="InterPro"/>
</dbReference>
<protein>
    <submittedName>
        <fullName evidence="5">Mobile element protein</fullName>
    </submittedName>
</protein>
<dbReference type="Pfam" id="PF01548">
    <property type="entry name" value="DEDD_Tnp_IS110"/>
    <property type="match status" value="1"/>
</dbReference>
<evidence type="ECO:0000259" key="3">
    <source>
        <dbReference type="Pfam" id="PF02371"/>
    </source>
</evidence>
<dbReference type="InterPro" id="IPR002525">
    <property type="entry name" value="Transp_IS110-like_N"/>
</dbReference>
<dbReference type="GO" id="GO:0004803">
    <property type="term" value="F:transposase activity"/>
    <property type="evidence" value="ECO:0007669"/>
    <property type="project" value="InterPro"/>
</dbReference>
<dbReference type="GO" id="GO:0006313">
    <property type="term" value="P:DNA transposition"/>
    <property type="evidence" value="ECO:0007669"/>
    <property type="project" value="InterPro"/>
</dbReference>
<proteinExistence type="predicted"/>
<keyword evidence="1" id="KW-0175">Coiled coil</keyword>
<gene>
    <name evidence="4" type="ORF">BEI_1361</name>
    <name evidence="5" type="ORF">BEI_1971</name>
    <name evidence="6" type="ORF">BEI_3690</name>
</gene>
<dbReference type="KEGG" id="hbe:BEI_1971"/>
<evidence type="ECO:0000313" key="7">
    <source>
        <dbReference type="Proteomes" id="UP000219993"/>
    </source>
</evidence>
<evidence type="ECO:0000313" key="6">
    <source>
        <dbReference type="EMBL" id="ATJ84677.1"/>
    </source>
</evidence>
<dbReference type="Pfam" id="PF02371">
    <property type="entry name" value="Transposase_20"/>
    <property type="match status" value="1"/>
</dbReference>
<reference evidence="5 7" key="1">
    <citation type="journal article" date="2017" name="Sci. Rep.">
        <title>Revealing the Saline Adaptation Strategies of the Halophilic Bacterium Halomonas beimenensis through High-throughput Omics and Transposon Mutagenesis Approaches.</title>
        <authorList>
            <person name="Chen Y.H."/>
            <person name="Lin S.S."/>
            <person name="Shyu Y.T."/>
        </authorList>
    </citation>
    <scope>NUCLEOTIDE SEQUENCE [LARGE SCALE GENOMIC DNA]</scope>
    <source>
        <strain evidence="5 7">NTU-111</strain>
    </source>
</reference>
<evidence type="ECO:0000256" key="1">
    <source>
        <dbReference type="SAM" id="Coils"/>
    </source>
</evidence>
<organism evidence="5 7">
    <name type="scientific">Halomonas beimenensis</name>
    <dbReference type="NCBI Taxonomy" id="475662"/>
    <lineage>
        <taxon>Bacteria</taxon>
        <taxon>Pseudomonadati</taxon>
        <taxon>Pseudomonadota</taxon>
        <taxon>Gammaproteobacteria</taxon>
        <taxon>Oceanospirillales</taxon>
        <taxon>Halomonadaceae</taxon>
        <taxon>Halomonas</taxon>
    </lineage>
</organism>
<dbReference type="InterPro" id="IPR003346">
    <property type="entry name" value="Transposase_20"/>
</dbReference>
<dbReference type="AlphaFoldDB" id="A0A291P7X9"/>
<dbReference type="EMBL" id="CP021435">
    <property type="protein sequence ID" value="ATJ82348.1"/>
    <property type="molecule type" value="Genomic_DNA"/>
</dbReference>
<dbReference type="PANTHER" id="PTHR33055">
    <property type="entry name" value="TRANSPOSASE FOR INSERTION SEQUENCE ELEMENT IS1111A"/>
    <property type="match status" value="1"/>
</dbReference>
<keyword evidence="7" id="KW-1185">Reference proteome</keyword>
<dbReference type="RefSeq" id="WP_097788805.1">
    <property type="nucleotide sequence ID" value="NZ_BAAADT010000053.1"/>
</dbReference>
<evidence type="ECO:0000313" key="4">
    <source>
        <dbReference type="EMBL" id="ATJ82348.1"/>
    </source>
</evidence>
<dbReference type="KEGG" id="hbe:BEI_1361"/>
<dbReference type="KEGG" id="hbe:BEI_3690"/>
<feature type="domain" description="Transposase IS110-like N-terminal" evidence="2">
    <location>
        <begin position="4"/>
        <end position="155"/>
    </location>
</feature>
<evidence type="ECO:0000313" key="5">
    <source>
        <dbReference type="EMBL" id="ATJ82958.1"/>
    </source>
</evidence>
<dbReference type="PANTHER" id="PTHR33055:SF3">
    <property type="entry name" value="PUTATIVE TRANSPOSASE FOR IS117-RELATED"/>
    <property type="match status" value="1"/>
</dbReference>
<feature type="domain" description="Transposase IS116/IS110/IS902 C-terminal" evidence="3">
    <location>
        <begin position="201"/>
        <end position="285"/>
    </location>
</feature>
<dbReference type="OrthoDB" id="9795150at2"/>
<evidence type="ECO:0000259" key="2">
    <source>
        <dbReference type="Pfam" id="PF01548"/>
    </source>
</evidence>
<name>A0A291P7X9_9GAMM</name>
<dbReference type="InterPro" id="IPR047650">
    <property type="entry name" value="Transpos_IS110"/>
</dbReference>
<sequence length="329" mass="37121">MAHIGIDIGKKKLDCLWLRDMEKGKVKTKVFTNRHQDYPALLDWLTRQTGESPEALHVYMEATGIYHEPLAYWLHEAGVNVYVLNPAHAHHYAKSAGRLHKTDKADSRVLAEFGASRSHRRWTPEPEETRELKRLVARLEAVYQDIQREKNRLEKAQFSRDTGAETSIGHVLAALEREAKRLQEEIETHLDRHDHLKRDRQLLMSIPGIGPGLSTRLVAVLRSRPFESARQAAAFLGLVPTYYTSGTSVKKTPTLSKTGSAVMRRKLYMGAVVAMTHNPDIQAQYARLKARGKHSMSALGAAMRKLVHIAYGVLKTQTEYRPQPIPAGG</sequence>